<protein>
    <submittedName>
        <fullName evidence="2">Glyoxylase-like metal-dependent hydrolase (Beta-lactamase superfamily II)</fullName>
    </submittedName>
</protein>
<dbReference type="RefSeq" id="WP_179828594.1">
    <property type="nucleotide sequence ID" value="NZ_JACCFS010000001.1"/>
</dbReference>
<evidence type="ECO:0000259" key="1">
    <source>
        <dbReference type="SMART" id="SM00849"/>
    </source>
</evidence>
<dbReference type="SUPFAM" id="SSF56281">
    <property type="entry name" value="Metallo-hydrolase/oxidoreductase"/>
    <property type="match status" value="1"/>
</dbReference>
<gene>
    <name evidence="2" type="ORF">HNR10_005551</name>
</gene>
<dbReference type="PANTHER" id="PTHR42951">
    <property type="entry name" value="METALLO-BETA-LACTAMASE DOMAIN-CONTAINING"/>
    <property type="match status" value="1"/>
</dbReference>
<organism evidence="2 3">
    <name type="scientific">Nocardiopsis aegyptia</name>
    <dbReference type="NCBI Taxonomy" id="220378"/>
    <lineage>
        <taxon>Bacteria</taxon>
        <taxon>Bacillati</taxon>
        <taxon>Actinomycetota</taxon>
        <taxon>Actinomycetes</taxon>
        <taxon>Streptosporangiales</taxon>
        <taxon>Nocardiopsidaceae</taxon>
        <taxon>Nocardiopsis</taxon>
    </lineage>
</organism>
<feature type="domain" description="Metallo-beta-lactamase" evidence="1">
    <location>
        <begin position="19"/>
        <end position="202"/>
    </location>
</feature>
<keyword evidence="2" id="KW-0378">Hydrolase</keyword>
<comment type="caution">
    <text evidence="2">The sequence shown here is derived from an EMBL/GenBank/DDBJ whole genome shotgun (WGS) entry which is preliminary data.</text>
</comment>
<dbReference type="CDD" id="cd07739">
    <property type="entry name" value="metallo-hydrolase-like_MBL-fold"/>
    <property type="match status" value="1"/>
</dbReference>
<evidence type="ECO:0000313" key="2">
    <source>
        <dbReference type="EMBL" id="NYJ37670.1"/>
    </source>
</evidence>
<dbReference type="Pfam" id="PF00753">
    <property type="entry name" value="Lactamase_B"/>
    <property type="match status" value="1"/>
</dbReference>
<dbReference type="InterPro" id="IPR050855">
    <property type="entry name" value="NDM-1-like"/>
</dbReference>
<sequence length="268" mass="29219">MSTLDYNVLDLDFPAGSKNKTATLITGEEQAFLIDAGFTRADGHRLVAEILDSGRELTTVFVSHADPDFYWGAEVVADAFPQAEIVATPPVIEHIEQSYEGKLKAWEAVGANRPTRLVEMTALTGDIVFEGHVFQLRGGHPGLADRHYLWQADQRAIVGGVLLFQNEHVWVADTARPRDRAVWVEMLDEMSALEPAFAIPGHRLPTDVLDAGPIAYTRDYLTAFEAELATADSGETLADAMVARYPDAGLLIAARLGAKVAKGEMSWG</sequence>
<dbReference type="InterPro" id="IPR001279">
    <property type="entry name" value="Metallo-B-lactamas"/>
</dbReference>
<dbReference type="EMBL" id="JACCFS010000001">
    <property type="protein sequence ID" value="NYJ37670.1"/>
    <property type="molecule type" value="Genomic_DNA"/>
</dbReference>
<name>A0A7Z0ESU4_9ACTN</name>
<reference evidence="2 3" key="1">
    <citation type="submission" date="2020-07" db="EMBL/GenBank/DDBJ databases">
        <title>Sequencing the genomes of 1000 actinobacteria strains.</title>
        <authorList>
            <person name="Klenk H.-P."/>
        </authorList>
    </citation>
    <scope>NUCLEOTIDE SEQUENCE [LARGE SCALE GENOMIC DNA]</scope>
    <source>
        <strain evidence="2 3">DSM 44442</strain>
    </source>
</reference>
<dbReference type="SMART" id="SM00849">
    <property type="entry name" value="Lactamase_B"/>
    <property type="match status" value="1"/>
</dbReference>
<dbReference type="Gene3D" id="3.60.15.10">
    <property type="entry name" value="Ribonuclease Z/Hydroxyacylglutathione hydrolase-like"/>
    <property type="match status" value="1"/>
</dbReference>
<dbReference type="PANTHER" id="PTHR42951:SF14">
    <property type="entry name" value="METALLO-BETA-LACTAMASE SUPERFAMILY PROTEIN"/>
    <property type="match status" value="1"/>
</dbReference>
<dbReference type="AlphaFoldDB" id="A0A7Z0ESU4"/>
<dbReference type="GO" id="GO:0016787">
    <property type="term" value="F:hydrolase activity"/>
    <property type="evidence" value="ECO:0007669"/>
    <property type="project" value="UniProtKB-KW"/>
</dbReference>
<keyword evidence="3" id="KW-1185">Reference proteome</keyword>
<proteinExistence type="predicted"/>
<dbReference type="Proteomes" id="UP000572051">
    <property type="component" value="Unassembled WGS sequence"/>
</dbReference>
<evidence type="ECO:0000313" key="3">
    <source>
        <dbReference type="Proteomes" id="UP000572051"/>
    </source>
</evidence>
<accession>A0A7Z0ESU4</accession>
<dbReference type="InterPro" id="IPR036866">
    <property type="entry name" value="RibonucZ/Hydroxyglut_hydro"/>
</dbReference>